<accession>A0A8J6A6J8</accession>
<reference evidence="2" key="1">
    <citation type="journal article" date="2021" name="Evol. Appl.">
        <title>The genome of the Pyrenean desman and the effects of bottlenecks and inbreeding on the genomic landscape of an endangered species.</title>
        <authorList>
            <person name="Escoda L."/>
            <person name="Castresana J."/>
        </authorList>
    </citation>
    <scope>NUCLEOTIDE SEQUENCE</scope>
    <source>
        <strain evidence="2">IBE-C5619</strain>
    </source>
</reference>
<proteinExistence type="predicted"/>
<dbReference type="AlphaFoldDB" id="A0A8J6A6J8"/>
<dbReference type="EMBL" id="JAGFMF010011827">
    <property type="protein sequence ID" value="KAG8511630.1"/>
    <property type="molecule type" value="Genomic_DNA"/>
</dbReference>
<organism evidence="2 3">
    <name type="scientific">Galemys pyrenaicus</name>
    <name type="common">Iberian desman</name>
    <name type="synonym">Pyrenean desman</name>
    <dbReference type="NCBI Taxonomy" id="202257"/>
    <lineage>
        <taxon>Eukaryota</taxon>
        <taxon>Metazoa</taxon>
        <taxon>Chordata</taxon>
        <taxon>Craniata</taxon>
        <taxon>Vertebrata</taxon>
        <taxon>Euteleostomi</taxon>
        <taxon>Mammalia</taxon>
        <taxon>Eutheria</taxon>
        <taxon>Laurasiatheria</taxon>
        <taxon>Eulipotyphla</taxon>
        <taxon>Talpidae</taxon>
        <taxon>Galemys</taxon>
    </lineage>
</organism>
<evidence type="ECO:0000313" key="3">
    <source>
        <dbReference type="Proteomes" id="UP000700334"/>
    </source>
</evidence>
<protein>
    <submittedName>
        <fullName evidence="2">Uncharacterized protein</fullName>
    </submittedName>
</protein>
<sequence>MPTLECAQHHRQTSSATYPQNKQSKAESEQALPSEPKQRSPAAATPAVGLDLGLGTTTEVPVEEAVVSATFPPPSTSSPAAAMLTLS</sequence>
<comment type="caution">
    <text evidence="2">The sequence shown here is derived from an EMBL/GenBank/DDBJ whole genome shotgun (WGS) entry which is preliminary data.</text>
</comment>
<gene>
    <name evidence="2" type="ORF">J0S82_000880</name>
</gene>
<keyword evidence="3" id="KW-1185">Reference proteome</keyword>
<evidence type="ECO:0000313" key="2">
    <source>
        <dbReference type="EMBL" id="KAG8511630.1"/>
    </source>
</evidence>
<feature type="region of interest" description="Disordered" evidence="1">
    <location>
        <begin position="1"/>
        <end position="56"/>
    </location>
</feature>
<feature type="compositionally biased region" description="Low complexity" evidence="1">
    <location>
        <begin position="77"/>
        <end position="87"/>
    </location>
</feature>
<name>A0A8J6A6J8_GALPY</name>
<feature type="region of interest" description="Disordered" evidence="1">
    <location>
        <begin position="68"/>
        <end position="87"/>
    </location>
</feature>
<evidence type="ECO:0000256" key="1">
    <source>
        <dbReference type="SAM" id="MobiDB-lite"/>
    </source>
</evidence>
<feature type="compositionally biased region" description="Polar residues" evidence="1">
    <location>
        <begin position="13"/>
        <end position="23"/>
    </location>
</feature>
<dbReference type="Proteomes" id="UP000700334">
    <property type="component" value="Unassembled WGS sequence"/>
</dbReference>